<feature type="signal peptide" evidence="2">
    <location>
        <begin position="1"/>
        <end position="21"/>
    </location>
</feature>
<dbReference type="InterPro" id="IPR025509">
    <property type="entry name" value="DUF4396"/>
</dbReference>
<evidence type="ECO:0000259" key="3">
    <source>
        <dbReference type="Pfam" id="PF14342"/>
    </source>
</evidence>
<feature type="domain" description="DUF4396" evidence="3">
    <location>
        <begin position="88"/>
        <end position="223"/>
    </location>
</feature>
<feature type="transmembrane region" description="Helical" evidence="1">
    <location>
        <begin position="84"/>
        <end position="111"/>
    </location>
</feature>
<dbReference type="Proteomes" id="UP000199413">
    <property type="component" value="Unassembled WGS sequence"/>
</dbReference>
<feature type="transmembrane region" description="Helical" evidence="1">
    <location>
        <begin position="123"/>
        <end position="142"/>
    </location>
</feature>
<feature type="transmembrane region" description="Helical" evidence="1">
    <location>
        <begin position="197"/>
        <end position="219"/>
    </location>
</feature>
<feature type="transmembrane region" description="Helical" evidence="1">
    <location>
        <begin position="163"/>
        <end position="185"/>
    </location>
</feature>
<evidence type="ECO:0000313" key="5">
    <source>
        <dbReference type="Proteomes" id="UP000199413"/>
    </source>
</evidence>
<evidence type="ECO:0000256" key="2">
    <source>
        <dbReference type="SAM" id="SignalP"/>
    </source>
</evidence>
<keyword evidence="5" id="KW-1185">Reference proteome</keyword>
<sequence>MQPTWLLMLSWATLVLGSASAAVIVVDSFIGGHRQPVKVMELVWPVTALYFGPAAVMAYRKWGRPQSPRWRQRYGNPPKKPRHAAVVFGLCHCLAHCTLGAIIATVIIFGLRIDTAGETLRPLYIGDFVGAVAVGVAFRYATEAHTGGRRVWAAIRSVAREDLLTVSAVELVLFIWIELVEHLVFPEALRPNNPVFWFIHQIGLIIGFFAAWPATSWLIHRGIRGETPGTPP</sequence>
<feature type="chain" id="PRO_5008744695" description="DUF4396 domain-containing protein" evidence="2">
    <location>
        <begin position="22"/>
        <end position="232"/>
    </location>
</feature>
<protein>
    <recommendedName>
        <fullName evidence="3">DUF4396 domain-containing protein</fullName>
    </recommendedName>
</protein>
<keyword evidence="1" id="KW-0812">Transmembrane</keyword>
<keyword evidence="1" id="KW-1133">Transmembrane helix</keyword>
<proteinExistence type="predicted"/>
<accession>A0A1C6RD37</accession>
<dbReference type="AlphaFoldDB" id="A0A1C6RD37"/>
<name>A0A1C6RD37_9ACTN</name>
<organism evidence="4 5">
    <name type="scientific">Micromonospora rhizosphaerae</name>
    <dbReference type="NCBI Taxonomy" id="568872"/>
    <lineage>
        <taxon>Bacteria</taxon>
        <taxon>Bacillati</taxon>
        <taxon>Actinomycetota</taxon>
        <taxon>Actinomycetes</taxon>
        <taxon>Micromonosporales</taxon>
        <taxon>Micromonosporaceae</taxon>
        <taxon>Micromonospora</taxon>
    </lineage>
</organism>
<gene>
    <name evidence="4" type="ORF">GA0070624_0607</name>
</gene>
<evidence type="ECO:0000313" key="4">
    <source>
        <dbReference type="EMBL" id="SCL15065.1"/>
    </source>
</evidence>
<keyword evidence="1" id="KW-0472">Membrane</keyword>
<reference evidence="5" key="1">
    <citation type="submission" date="2016-06" db="EMBL/GenBank/DDBJ databases">
        <authorList>
            <person name="Varghese N."/>
            <person name="Submissions Spin"/>
        </authorList>
    </citation>
    <scope>NUCLEOTIDE SEQUENCE [LARGE SCALE GENOMIC DNA]</scope>
    <source>
        <strain evidence="5">DSM 45431</strain>
    </source>
</reference>
<dbReference type="EMBL" id="FMHV01000002">
    <property type="protein sequence ID" value="SCL15065.1"/>
    <property type="molecule type" value="Genomic_DNA"/>
</dbReference>
<keyword evidence="2" id="KW-0732">Signal</keyword>
<dbReference type="Pfam" id="PF14342">
    <property type="entry name" value="DUF4396"/>
    <property type="match status" value="1"/>
</dbReference>
<evidence type="ECO:0000256" key="1">
    <source>
        <dbReference type="SAM" id="Phobius"/>
    </source>
</evidence>
<feature type="transmembrane region" description="Helical" evidence="1">
    <location>
        <begin position="45"/>
        <end position="63"/>
    </location>
</feature>